<gene>
    <name evidence="1" type="ORF">EBN88_25565</name>
</gene>
<protein>
    <recommendedName>
        <fullName evidence="3">Nudix hydrolase domain-containing protein</fullName>
    </recommendedName>
</protein>
<evidence type="ECO:0000313" key="2">
    <source>
        <dbReference type="Proteomes" id="UP000278673"/>
    </source>
</evidence>
<dbReference type="Gene3D" id="3.90.79.10">
    <property type="entry name" value="Nucleoside Triphosphate Pyrophosphohydrolase"/>
    <property type="match status" value="1"/>
</dbReference>
<reference evidence="1 2" key="1">
    <citation type="submission" date="2018-10" db="EMBL/GenBank/DDBJ databases">
        <title>Isolation, diversity and antifungal activity of actinobacteria from wheat.</title>
        <authorList>
            <person name="Han C."/>
        </authorList>
    </citation>
    <scope>NUCLEOTIDE SEQUENCE [LARGE SCALE GENOMIC DNA]</scope>
    <source>
        <strain evidence="1 2">NEAU-YY642</strain>
    </source>
</reference>
<comment type="caution">
    <text evidence="1">The sequence shown here is derived from an EMBL/GenBank/DDBJ whole genome shotgun (WGS) entry which is preliminary data.</text>
</comment>
<name>A0A3M2L1U9_9ACTN</name>
<evidence type="ECO:0000313" key="1">
    <source>
        <dbReference type="EMBL" id="RMI31627.1"/>
    </source>
</evidence>
<dbReference type="EMBL" id="RFFJ01000212">
    <property type="protein sequence ID" value="RMI31627.1"/>
    <property type="molecule type" value="Genomic_DNA"/>
</dbReference>
<sequence>MHTTIVDSPIPLTFHILATTHSNHVLMVRGARQDDGGEGWVLPHGQVPNGRCVILAAREHLIATTGYDRTLAEIYASSPRTDDHGTLIGLDLVLDGGHLPELPSNDPKTGASWVPMRELHEPPGLYQYAIIAAGQRRKLPLLINGDRPEAAFA</sequence>
<dbReference type="RefSeq" id="WP_122399418.1">
    <property type="nucleotide sequence ID" value="NZ_RFFJ01000212.1"/>
</dbReference>
<proteinExistence type="predicted"/>
<dbReference type="Proteomes" id="UP000278673">
    <property type="component" value="Unassembled WGS sequence"/>
</dbReference>
<dbReference type="InterPro" id="IPR015797">
    <property type="entry name" value="NUDIX_hydrolase-like_dom_sf"/>
</dbReference>
<keyword evidence="2" id="KW-1185">Reference proteome</keyword>
<dbReference type="SUPFAM" id="SSF55811">
    <property type="entry name" value="Nudix"/>
    <property type="match status" value="1"/>
</dbReference>
<dbReference type="AlphaFoldDB" id="A0A3M2L1U9"/>
<accession>A0A3M2L1U9</accession>
<evidence type="ECO:0008006" key="3">
    <source>
        <dbReference type="Google" id="ProtNLM"/>
    </source>
</evidence>
<organism evidence="1 2">
    <name type="scientific">Streptomyces triticirhizae</name>
    <dbReference type="NCBI Taxonomy" id="2483353"/>
    <lineage>
        <taxon>Bacteria</taxon>
        <taxon>Bacillati</taxon>
        <taxon>Actinomycetota</taxon>
        <taxon>Actinomycetes</taxon>
        <taxon>Kitasatosporales</taxon>
        <taxon>Streptomycetaceae</taxon>
        <taxon>Streptomyces</taxon>
    </lineage>
</organism>